<dbReference type="Proteomes" id="UP000325313">
    <property type="component" value="Unassembled WGS sequence"/>
</dbReference>
<gene>
    <name evidence="2" type="ORF">PGT21_026627</name>
    <name evidence="1" type="ORF">PGTUg99_009212</name>
</gene>
<organism evidence="1 4">
    <name type="scientific">Puccinia graminis f. sp. tritici</name>
    <dbReference type="NCBI Taxonomy" id="56615"/>
    <lineage>
        <taxon>Eukaryota</taxon>
        <taxon>Fungi</taxon>
        <taxon>Dikarya</taxon>
        <taxon>Basidiomycota</taxon>
        <taxon>Pucciniomycotina</taxon>
        <taxon>Pucciniomycetes</taxon>
        <taxon>Pucciniales</taxon>
        <taxon>Pucciniaceae</taxon>
        <taxon>Puccinia</taxon>
    </lineage>
</organism>
<protein>
    <submittedName>
        <fullName evidence="1">Uncharacterized protein</fullName>
    </submittedName>
</protein>
<comment type="caution">
    <text evidence="1">The sequence shown here is derived from an EMBL/GenBank/DDBJ whole genome shotgun (WGS) entry which is preliminary data.</text>
</comment>
<dbReference type="OrthoDB" id="2513848at2759"/>
<evidence type="ECO:0000313" key="1">
    <source>
        <dbReference type="EMBL" id="KAA1075787.1"/>
    </source>
</evidence>
<proteinExistence type="predicted"/>
<accession>A0A5B0MF26</accession>
<dbReference type="Proteomes" id="UP000324748">
    <property type="component" value="Unassembled WGS sequence"/>
</dbReference>
<evidence type="ECO:0000313" key="4">
    <source>
        <dbReference type="Proteomes" id="UP000325313"/>
    </source>
</evidence>
<dbReference type="EMBL" id="VSWC01000092">
    <property type="protein sequence ID" value="KAA1091137.1"/>
    <property type="molecule type" value="Genomic_DNA"/>
</dbReference>
<dbReference type="EMBL" id="VDEP01000471">
    <property type="protein sequence ID" value="KAA1075787.1"/>
    <property type="molecule type" value="Genomic_DNA"/>
</dbReference>
<sequence length="96" mass="10384">MASSPGSGSTGQQKISHPILTVEPWDIHQLGANLLKDNQMYGSFMCIFFVVNLPLKGKANIGVELMGYGVESKAHPRRFLALLRSATRPTPVCCPG</sequence>
<reference evidence="3 4" key="1">
    <citation type="submission" date="2019-05" db="EMBL/GenBank/DDBJ databases">
        <title>Emergence of the Ug99 lineage of the wheat stem rust pathogen through somatic hybridization.</title>
        <authorList>
            <person name="Li F."/>
            <person name="Upadhyaya N.M."/>
            <person name="Sperschneider J."/>
            <person name="Matny O."/>
            <person name="Nguyen-Phuc H."/>
            <person name="Mago R."/>
            <person name="Raley C."/>
            <person name="Miller M.E."/>
            <person name="Silverstein K.A.T."/>
            <person name="Henningsen E."/>
            <person name="Hirsch C.D."/>
            <person name="Visser B."/>
            <person name="Pretorius Z.A."/>
            <person name="Steffenson B.J."/>
            <person name="Schwessinger B."/>
            <person name="Dodds P.N."/>
            <person name="Figueroa M."/>
        </authorList>
    </citation>
    <scope>NUCLEOTIDE SEQUENCE [LARGE SCALE GENOMIC DNA]</scope>
    <source>
        <strain evidence="2">21-0</strain>
        <strain evidence="1 4">Ug99</strain>
    </source>
</reference>
<evidence type="ECO:0000313" key="2">
    <source>
        <dbReference type="EMBL" id="KAA1091137.1"/>
    </source>
</evidence>
<evidence type="ECO:0000313" key="3">
    <source>
        <dbReference type="Proteomes" id="UP000324748"/>
    </source>
</evidence>
<name>A0A5B0MF26_PUCGR</name>
<dbReference type="AlphaFoldDB" id="A0A5B0MF26"/>
<keyword evidence="3" id="KW-1185">Reference proteome</keyword>